<reference evidence="1 2" key="1">
    <citation type="submission" date="2017-03" db="EMBL/GenBank/DDBJ databases">
        <title>Lifting the veil on microbial sulfur biogeochemistry in mining wastewaters.</title>
        <authorList>
            <person name="Kantor R.S."/>
            <person name="Colenbrander Nelson T."/>
            <person name="Marshall S."/>
            <person name="Bennett D."/>
            <person name="Apte S."/>
            <person name="Camacho D."/>
            <person name="Thomas B.C."/>
            <person name="Warren L.A."/>
            <person name="Banfield J.F."/>
        </authorList>
    </citation>
    <scope>NUCLEOTIDE SEQUENCE [LARGE SCALE GENOMIC DNA]</scope>
    <source>
        <strain evidence="1">32-69-9</strain>
    </source>
</reference>
<dbReference type="PROSITE" id="PS51257">
    <property type="entry name" value="PROKAR_LIPOPROTEIN"/>
    <property type="match status" value="1"/>
</dbReference>
<name>A0A258FPV1_9CAUL</name>
<gene>
    <name evidence="1" type="ORF">B7Z01_05875</name>
</gene>
<organism evidence="1 2">
    <name type="scientific">Brevundimonas subvibrioides</name>
    <dbReference type="NCBI Taxonomy" id="74313"/>
    <lineage>
        <taxon>Bacteria</taxon>
        <taxon>Pseudomonadati</taxon>
        <taxon>Pseudomonadota</taxon>
        <taxon>Alphaproteobacteria</taxon>
        <taxon>Caulobacterales</taxon>
        <taxon>Caulobacteraceae</taxon>
        <taxon>Brevundimonas</taxon>
    </lineage>
</organism>
<protein>
    <submittedName>
        <fullName evidence="1">Uncharacterized protein</fullName>
    </submittedName>
</protein>
<accession>A0A258FPV1</accession>
<dbReference type="Proteomes" id="UP000215595">
    <property type="component" value="Unassembled WGS sequence"/>
</dbReference>
<evidence type="ECO:0000313" key="1">
    <source>
        <dbReference type="EMBL" id="OYX34376.1"/>
    </source>
</evidence>
<dbReference type="EMBL" id="NCEB01000009">
    <property type="protein sequence ID" value="OYX34376.1"/>
    <property type="molecule type" value="Genomic_DNA"/>
</dbReference>
<proteinExistence type="predicted"/>
<sequence>MIRRLSIVAIAAIAAACSQPEEPAASIEPAAPAAPSPISQAYVAEVQDYWSGGAAVTAEEVINLVGLNGPAGAIEELGSDQPRSRWNTVMSGIASADPAWLGVAAALEPGVTGPSADSLDGVLKAALAADATATLRVLEPARQRLSPQAVCASDEAETVAALRPSVDAVSDPALEAKKAACLEAMVG</sequence>
<dbReference type="AlphaFoldDB" id="A0A258FPV1"/>
<comment type="caution">
    <text evidence="1">The sequence shown here is derived from an EMBL/GenBank/DDBJ whole genome shotgun (WGS) entry which is preliminary data.</text>
</comment>
<evidence type="ECO:0000313" key="2">
    <source>
        <dbReference type="Proteomes" id="UP000215595"/>
    </source>
</evidence>